<protein>
    <submittedName>
        <fullName evidence="3">Fumarylacetoacetate hydrolase family protein</fullName>
    </submittedName>
</protein>
<dbReference type="PANTHER" id="PTHR11820:SF114">
    <property type="entry name" value="4-HYDROXYPHENYLACETATE CATABOLISM PROTEIN"/>
    <property type="match status" value="1"/>
</dbReference>
<dbReference type="Proteomes" id="UP000622653">
    <property type="component" value="Unassembled WGS sequence"/>
</dbReference>
<keyword evidence="4" id="KW-1185">Reference proteome</keyword>
<organism evidence="3 4">
    <name type="scientific">Savagea serpentis</name>
    <dbReference type="NCBI Taxonomy" id="2785297"/>
    <lineage>
        <taxon>Bacteria</taxon>
        <taxon>Bacillati</taxon>
        <taxon>Bacillota</taxon>
        <taxon>Bacilli</taxon>
        <taxon>Bacillales</taxon>
        <taxon>Caryophanaceae</taxon>
        <taxon>Savagea</taxon>
    </lineage>
</organism>
<gene>
    <name evidence="3" type="ORF">IRY55_07605</name>
</gene>
<evidence type="ECO:0000313" key="4">
    <source>
        <dbReference type="Proteomes" id="UP000622653"/>
    </source>
</evidence>
<dbReference type="InterPro" id="IPR011234">
    <property type="entry name" value="Fumarylacetoacetase-like_C"/>
</dbReference>
<dbReference type="GO" id="GO:0016787">
    <property type="term" value="F:hydrolase activity"/>
    <property type="evidence" value="ECO:0007669"/>
    <property type="project" value="UniProtKB-KW"/>
</dbReference>
<dbReference type="GO" id="GO:0018800">
    <property type="term" value="F:5-oxopent-3-ene-1,2,5-tricarboxylate decarboxylase activity"/>
    <property type="evidence" value="ECO:0007669"/>
    <property type="project" value="InterPro"/>
</dbReference>
<reference evidence="3" key="1">
    <citation type="submission" date="2020-11" db="EMBL/GenBank/DDBJ databases">
        <title>Multidrug resistant novel bacterium Savagea serpentis sp. nov., isolated from the scats of a vine snake (Ahaetulla nasuta).</title>
        <authorList>
            <person name="Venkata Ramana V."/>
            <person name="Vikas Patil S."/>
            <person name="Yogita Lugani V."/>
        </authorList>
    </citation>
    <scope>NUCLEOTIDE SEQUENCE</scope>
    <source>
        <strain evidence="3">SN6</strain>
    </source>
</reference>
<dbReference type="GO" id="GO:0046872">
    <property type="term" value="F:metal ion binding"/>
    <property type="evidence" value="ECO:0007669"/>
    <property type="project" value="UniProtKB-KW"/>
</dbReference>
<dbReference type="PANTHER" id="PTHR11820">
    <property type="entry name" value="ACYLPYRUVASE"/>
    <property type="match status" value="1"/>
</dbReference>
<name>A0A8J7KHL4_9BACL</name>
<keyword evidence="1" id="KW-0479">Metal-binding</keyword>
<dbReference type="InterPro" id="IPR036663">
    <property type="entry name" value="Fumarylacetoacetase_C_sf"/>
</dbReference>
<dbReference type="NCBIfam" id="TIGR02305">
    <property type="entry name" value="HpaG-N-term"/>
    <property type="match status" value="1"/>
</dbReference>
<evidence type="ECO:0000313" key="3">
    <source>
        <dbReference type="EMBL" id="MBF4501223.1"/>
    </source>
</evidence>
<dbReference type="Pfam" id="PF01557">
    <property type="entry name" value="FAA_hydrolase"/>
    <property type="match status" value="1"/>
</dbReference>
<dbReference type="EMBL" id="JADKPV010000003">
    <property type="protein sequence ID" value="MBF4501223.1"/>
    <property type="molecule type" value="Genomic_DNA"/>
</dbReference>
<dbReference type="SUPFAM" id="SSF56529">
    <property type="entry name" value="FAH"/>
    <property type="match status" value="1"/>
</dbReference>
<sequence>MKKECFIVKDIQLKFKGVEHVLDAKVDFASEQVEVNGLDYSIEQVPFDVPVSGTMYGLLLNYKDEYAALEGEMNDKPYIAPPKAPVLYIKPENTFIADGEMIPLPDEEEELRVGAALGIVIGRDATRVSKEDAYDYIAGYTVVNDISLPHTNVHRPAVKEKARDGFCPVGPWVMSKEAVANPNDLTITVKVNDEVKQTVQTKNLIRNVETIIADLTDFMTLYAGDVVLVGVDHGAPIVKENDGVTIEIEGVGTLYNRVMKESALKEVKR</sequence>
<accession>A0A8J7KHL4</accession>
<evidence type="ECO:0000256" key="1">
    <source>
        <dbReference type="ARBA" id="ARBA00022723"/>
    </source>
</evidence>
<comment type="caution">
    <text evidence="3">The sequence shown here is derived from an EMBL/GenBank/DDBJ whole genome shotgun (WGS) entry which is preliminary data.</text>
</comment>
<dbReference type="InterPro" id="IPR012686">
    <property type="entry name" value="HPA_isomer/decarb_N"/>
</dbReference>
<keyword evidence="3" id="KW-0378">Hydrolase</keyword>
<dbReference type="GO" id="GO:0008704">
    <property type="term" value="F:5-carboxymethyl-2-hydroxymuconate delta-isomerase activity"/>
    <property type="evidence" value="ECO:0007669"/>
    <property type="project" value="InterPro"/>
</dbReference>
<dbReference type="Gene3D" id="3.90.850.10">
    <property type="entry name" value="Fumarylacetoacetase-like, C-terminal domain"/>
    <property type="match status" value="1"/>
</dbReference>
<evidence type="ECO:0000259" key="2">
    <source>
        <dbReference type="Pfam" id="PF01557"/>
    </source>
</evidence>
<proteinExistence type="predicted"/>
<dbReference type="AlphaFoldDB" id="A0A8J7KHL4"/>
<feature type="domain" description="Fumarylacetoacetase-like C-terminal" evidence="2">
    <location>
        <begin position="55"/>
        <end position="258"/>
    </location>
</feature>